<organism evidence="8 9">
    <name type="scientific">Musa balbisiana</name>
    <name type="common">Banana</name>
    <dbReference type="NCBI Taxonomy" id="52838"/>
    <lineage>
        <taxon>Eukaryota</taxon>
        <taxon>Viridiplantae</taxon>
        <taxon>Streptophyta</taxon>
        <taxon>Embryophyta</taxon>
        <taxon>Tracheophyta</taxon>
        <taxon>Spermatophyta</taxon>
        <taxon>Magnoliopsida</taxon>
        <taxon>Liliopsida</taxon>
        <taxon>Zingiberales</taxon>
        <taxon>Musaceae</taxon>
        <taxon>Musa</taxon>
    </lineage>
</organism>
<dbReference type="EC" id="3.2.2.n1" evidence="2 7"/>
<dbReference type="GO" id="GO:0005829">
    <property type="term" value="C:cytosol"/>
    <property type="evidence" value="ECO:0007669"/>
    <property type="project" value="TreeGrafter"/>
</dbReference>
<evidence type="ECO:0000256" key="1">
    <source>
        <dbReference type="ARBA" id="ARBA00006763"/>
    </source>
</evidence>
<name>A0A4S8JHP8_MUSBA</name>
<protein>
    <recommendedName>
        <fullName evidence="2 7">Cytokinin riboside 5'-monophosphate phosphoribohydrolase</fullName>
        <ecNumber evidence="2 7">3.2.2.n1</ecNumber>
    </recommendedName>
</protein>
<dbReference type="InterPro" id="IPR005269">
    <property type="entry name" value="LOG"/>
</dbReference>
<dbReference type="GO" id="GO:0009691">
    <property type="term" value="P:cytokinin biosynthetic process"/>
    <property type="evidence" value="ECO:0007669"/>
    <property type="project" value="UniProtKB-UniRule"/>
</dbReference>
<dbReference type="PANTHER" id="PTHR31223:SF14">
    <property type="entry name" value="CYTOKININ RIBOSIDE 5'-MONOPHOSPHATE PHOSPHORIBOHYDROLASE LOG5"/>
    <property type="match status" value="1"/>
</dbReference>
<dbReference type="AlphaFoldDB" id="A0A4S8JHP8"/>
<keyword evidence="4 7" id="KW-0378">Hydrolase</keyword>
<comment type="function">
    <text evidence="7">Cytokinin-activating enzyme working in the direct activation pathway. Phosphoribohydrolase that converts inactive cytokinin nucleotides to the biologically active free-base forms.</text>
</comment>
<dbReference type="Pfam" id="PF03641">
    <property type="entry name" value="Lysine_decarbox"/>
    <property type="match status" value="1"/>
</dbReference>
<reference evidence="8 9" key="1">
    <citation type="journal article" date="2019" name="Nat. Plants">
        <title>Genome sequencing of Musa balbisiana reveals subgenome evolution and function divergence in polyploid bananas.</title>
        <authorList>
            <person name="Yao X."/>
        </authorList>
    </citation>
    <scope>NUCLEOTIDE SEQUENCE [LARGE SCALE GENOMIC DNA]</scope>
    <source>
        <strain evidence="9">cv. DH-PKW</strain>
        <tissue evidence="8">Leaves</tissue>
    </source>
</reference>
<dbReference type="PANTHER" id="PTHR31223">
    <property type="entry name" value="LOG FAMILY PROTEIN YJL055W"/>
    <property type="match status" value="1"/>
</dbReference>
<dbReference type="EMBL" id="PYDT01000005">
    <property type="protein sequence ID" value="THU61548.1"/>
    <property type="molecule type" value="Genomic_DNA"/>
</dbReference>
<dbReference type="Gene3D" id="3.40.50.450">
    <property type="match status" value="1"/>
</dbReference>
<comment type="caution">
    <text evidence="8">The sequence shown here is derived from an EMBL/GenBank/DDBJ whole genome shotgun (WGS) entry which is preliminary data.</text>
</comment>
<proteinExistence type="inferred from homology"/>
<dbReference type="GO" id="GO:0005634">
    <property type="term" value="C:nucleus"/>
    <property type="evidence" value="ECO:0007669"/>
    <property type="project" value="TreeGrafter"/>
</dbReference>
<dbReference type="NCBIfam" id="TIGR00730">
    <property type="entry name" value="Rossman fold protein, TIGR00730 family"/>
    <property type="match status" value="1"/>
</dbReference>
<evidence type="ECO:0000256" key="7">
    <source>
        <dbReference type="RuleBase" id="RU363015"/>
    </source>
</evidence>
<dbReference type="SUPFAM" id="SSF102405">
    <property type="entry name" value="MCP/YpsA-like"/>
    <property type="match status" value="1"/>
</dbReference>
<evidence type="ECO:0000313" key="8">
    <source>
        <dbReference type="EMBL" id="THU61548.1"/>
    </source>
</evidence>
<accession>A0A4S8JHP8</accession>
<evidence type="ECO:0000256" key="5">
    <source>
        <dbReference type="ARBA" id="ARBA00047718"/>
    </source>
</evidence>
<evidence type="ECO:0000313" key="9">
    <source>
        <dbReference type="Proteomes" id="UP000317650"/>
    </source>
</evidence>
<sequence length="252" mass="27519">MEENKVGRPSRFRRVCVFCGSSPGKRNCYQDAAVELGKELVARNVGLVYGGGSVGLMGLVSEAVHRGGGHVIGIIPRTLMCKEITGETIGEVRPVASMHQRKAEMARYSDAFIALPGGYGTLEELLEVITWAQLGIHSKPVGLLNVDGYYDSLLAFIDKAVDDGFIQPIQRRLVVSATNAGDLVQKLEVMAALLFTDLPYWPPSLLLYALNSTPNTDWSCRNTSLCRTTWLLGFAGRWSRLHPGNGLHEPCS</sequence>
<evidence type="ECO:0000256" key="3">
    <source>
        <dbReference type="ARBA" id="ARBA00022712"/>
    </source>
</evidence>
<dbReference type="STRING" id="52838.A0A4S8JHP8"/>
<comment type="catalytic activity">
    <reaction evidence="5 7">
        <text>N(6)-(dimethylallyl)adenosine 5'-phosphate + H2O = N(6)-dimethylallyladenine + D-ribose 5-phosphate</text>
        <dbReference type="Rhea" id="RHEA:48560"/>
        <dbReference type="ChEBI" id="CHEBI:15377"/>
        <dbReference type="ChEBI" id="CHEBI:17660"/>
        <dbReference type="ChEBI" id="CHEBI:57526"/>
        <dbReference type="ChEBI" id="CHEBI:78346"/>
        <dbReference type="EC" id="3.2.2.n1"/>
    </reaction>
</comment>
<dbReference type="Proteomes" id="UP000317650">
    <property type="component" value="Chromosome 7"/>
</dbReference>
<keyword evidence="9" id="KW-1185">Reference proteome</keyword>
<comment type="catalytic activity">
    <reaction evidence="6 7">
        <text>9-ribosyl-trans-zeatin 5'-phosphate + H2O = trans-zeatin + D-ribose 5-phosphate</text>
        <dbReference type="Rhea" id="RHEA:48564"/>
        <dbReference type="ChEBI" id="CHEBI:15377"/>
        <dbReference type="ChEBI" id="CHEBI:16522"/>
        <dbReference type="ChEBI" id="CHEBI:78346"/>
        <dbReference type="ChEBI" id="CHEBI:87947"/>
        <dbReference type="EC" id="3.2.2.n1"/>
    </reaction>
</comment>
<dbReference type="GO" id="GO:0102682">
    <property type="term" value="F:cytokinin riboside 5'-monophosphate phosphoribohydrolase activity"/>
    <property type="evidence" value="ECO:0007669"/>
    <property type="project" value="RHEA"/>
</dbReference>
<evidence type="ECO:0000256" key="6">
    <source>
        <dbReference type="ARBA" id="ARBA00049153"/>
    </source>
</evidence>
<dbReference type="FunFam" id="3.40.50.450:FF:000005">
    <property type="entry name" value="CASP-like protein"/>
    <property type="match status" value="1"/>
</dbReference>
<evidence type="ECO:0000256" key="4">
    <source>
        <dbReference type="ARBA" id="ARBA00022801"/>
    </source>
</evidence>
<evidence type="ECO:0000256" key="2">
    <source>
        <dbReference type="ARBA" id="ARBA00012205"/>
    </source>
</evidence>
<comment type="similarity">
    <text evidence="1 7">Belongs to the LOG family.</text>
</comment>
<dbReference type="InterPro" id="IPR031100">
    <property type="entry name" value="LOG_fam"/>
</dbReference>
<gene>
    <name evidence="8" type="ORF">C4D60_Mb07t24480</name>
</gene>
<keyword evidence="3 7" id="KW-0203">Cytokinin biosynthesis</keyword>